<keyword evidence="2" id="KW-0472">Membrane</keyword>
<dbReference type="Proteomes" id="UP000654075">
    <property type="component" value="Unassembled WGS sequence"/>
</dbReference>
<dbReference type="Gene3D" id="3.40.50.150">
    <property type="entry name" value="Vaccinia Virus protein VP39"/>
    <property type="match status" value="1"/>
</dbReference>
<sequence length="473" mass="53002">MGPLRDFRPPRGILVASSITAAAVTYLAALGRLELLTTGNFASSQQVTAGADLQVANLRPAAEQQQQQHQQHQQQAHQQQQPSGIDTGLALSRLEFEKAGAYPQVTSQRAAAGIDDGVVAPQQQQQQQQRLVFEEKLQELASAADREDEVAHSRLLWERRWQQLWPGQAWGSEPKCQEWQASIRPRDFRSTWVEERLRGLPAQSGVEIGACQLRVSMPDNVQMRYVDKSADAEFLKSQCFAKDGAQRPDIVDDATRLALIEDESFDLLVAAHVLEHMQDVLGTLRHWLRVVKKGGLVFLALPDLCDFKYPFGDRLRLVATPAHFVEEFQDQNASRRNFEGHVLEQGVSVAGIDSLRAASGLPALNRTGNLEDLESITRNFVAMNADADRLTTKMTVPLNLAYSTMEHFGSYCEDHPHNVHFHLWTRNSMHGMLSAATELFRPLGLTFVVEELHTAGRTEYNMQELRVALRRTG</sequence>
<evidence type="ECO:0000259" key="3">
    <source>
        <dbReference type="Pfam" id="PF08241"/>
    </source>
</evidence>
<dbReference type="CDD" id="cd02440">
    <property type="entry name" value="AdoMet_MTases"/>
    <property type="match status" value="1"/>
</dbReference>
<proteinExistence type="predicted"/>
<evidence type="ECO:0000313" key="5">
    <source>
        <dbReference type="Proteomes" id="UP000654075"/>
    </source>
</evidence>
<dbReference type="InterPro" id="IPR013216">
    <property type="entry name" value="Methyltransf_11"/>
</dbReference>
<dbReference type="EMBL" id="CAJNNV010005605">
    <property type="protein sequence ID" value="CAE8592321.1"/>
    <property type="molecule type" value="Genomic_DNA"/>
</dbReference>
<name>A0A813DSN7_POLGL</name>
<keyword evidence="2" id="KW-0812">Transmembrane</keyword>
<comment type="caution">
    <text evidence="4">The sequence shown here is derived from an EMBL/GenBank/DDBJ whole genome shotgun (WGS) entry which is preliminary data.</text>
</comment>
<keyword evidence="2" id="KW-1133">Transmembrane helix</keyword>
<gene>
    <name evidence="4" type="ORF">PGLA1383_LOCUS10976</name>
</gene>
<feature type="transmembrane region" description="Helical" evidence="2">
    <location>
        <begin position="12"/>
        <end position="31"/>
    </location>
</feature>
<dbReference type="OrthoDB" id="421121at2759"/>
<dbReference type="Pfam" id="PF08241">
    <property type="entry name" value="Methyltransf_11"/>
    <property type="match status" value="1"/>
</dbReference>
<organism evidence="4 5">
    <name type="scientific">Polarella glacialis</name>
    <name type="common">Dinoflagellate</name>
    <dbReference type="NCBI Taxonomy" id="89957"/>
    <lineage>
        <taxon>Eukaryota</taxon>
        <taxon>Sar</taxon>
        <taxon>Alveolata</taxon>
        <taxon>Dinophyceae</taxon>
        <taxon>Suessiales</taxon>
        <taxon>Suessiaceae</taxon>
        <taxon>Polarella</taxon>
    </lineage>
</organism>
<reference evidence="4" key="1">
    <citation type="submission" date="2021-02" db="EMBL/GenBank/DDBJ databases">
        <authorList>
            <person name="Dougan E. K."/>
            <person name="Rhodes N."/>
            <person name="Thang M."/>
            <person name="Chan C."/>
        </authorList>
    </citation>
    <scope>NUCLEOTIDE SEQUENCE</scope>
</reference>
<dbReference type="InterPro" id="IPR029063">
    <property type="entry name" value="SAM-dependent_MTases_sf"/>
</dbReference>
<feature type="compositionally biased region" description="Low complexity" evidence="1">
    <location>
        <begin position="64"/>
        <end position="81"/>
    </location>
</feature>
<feature type="domain" description="Methyltransferase type 11" evidence="3">
    <location>
        <begin position="241"/>
        <end position="298"/>
    </location>
</feature>
<evidence type="ECO:0000256" key="2">
    <source>
        <dbReference type="SAM" id="Phobius"/>
    </source>
</evidence>
<feature type="region of interest" description="Disordered" evidence="1">
    <location>
        <begin position="60"/>
        <end position="83"/>
    </location>
</feature>
<evidence type="ECO:0000313" key="4">
    <source>
        <dbReference type="EMBL" id="CAE8592321.1"/>
    </source>
</evidence>
<dbReference type="SUPFAM" id="SSF53335">
    <property type="entry name" value="S-adenosyl-L-methionine-dependent methyltransferases"/>
    <property type="match status" value="1"/>
</dbReference>
<keyword evidence="5" id="KW-1185">Reference proteome</keyword>
<protein>
    <recommendedName>
        <fullName evidence="3">Methyltransferase type 11 domain-containing protein</fullName>
    </recommendedName>
</protein>
<evidence type="ECO:0000256" key="1">
    <source>
        <dbReference type="SAM" id="MobiDB-lite"/>
    </source>
</evidence>
<accession>A0A813DSN7</accession>
<dbReference type="GO" id="GO:0008757">
    <property type="term" value="F:S-adenosylmethionine-dependent methyltransferase activity"/>
    <property type="evidence" value="ECO:0007669"/>
    <property type="project" value="InterPro"/>
</dbReference>
<dbReference type="AlphaFoldDB" id="A0A813DSN7"/>